<dbReference type="Proteomes" id="UP000184212">
    <property type="component" value="Unassembled WGS sequence"/>
</dbReference>
<organism evidence="2 3">
    <name type="scientific">Chryseolinea serpens</name>
    <dbReference type="NCBI Taxonomy" id="947013"/>
    <lineage>
        <taxon>Bacteria</taxon>
        <taxon>Pseudomonadati</taxon>
        <taxon>Bacteroidota</taxon>
        <taxon>Cytophagia</taxon>
        <taxon>Cytophagales</taxon>
        <taxon>Fulvivirgaceae</taxon>
        <taxon>Chryseolinea</taxon>
    </lineage>
</organism>
<keyword evidence="3" id="KW-1185">Reference proteome</keyword>
<dbReference type="STRING" id="947013.SAMN04488109_0227"/>
<feature type="transmembrane region" description="Helical" evidence="1">
    <location>
        <begin position="176"/>
        <end position="196"/>
    </location>
</feature>
<evidence type="ECO:0000256" key="1">
    <source>
        <dbReference type="SAM" id="Phobius"/>
    </source>
</evidence>
<sequence length="263" mass="28600">MGTLLNLGRIFYGIVIMEMGLHVLYYHDFPYMLLPPKHSGMPGLAVIAAVSGILLVLAGACIVFEKKTRPAALLLGSVLLLIFCFYFIPYQLMVSPNYMHFGDWENAAKELALCSGAYVIAGGYPQKGESPLFRFLAKPIPFGSMLFAITIISFSFDHFLYANEAADYVPSWVPAHVFWIYFTGLALLASGIAIILNIKRKLAATLLGAMILTWFVILHIPRIVVSPLPYLASEITSAGIALAYSGIAFIVAAKSPASGTSLL</sequence>
<feature type="transmembrane region" description="Helical" evidence="1">
    <location>
        <begin position="136"/>
        <end position="156"/>
    </location>
</feature>
<evidence type="ECO:0000313" key="2">
    <source>
        <dbReference type="EMBL" id="SHG42810.1"/>
    </source>
</evidence>
<dbReference type="OrthoDB" id="1122300at2"/>
<feature type="transmembrane region" description="Helical" evidence="1">
    <location>
        <begin position="230"/>
        <end position="253"/>
    </location>
</feature>
<proteinExistence type="predicted"/>
<evidence type="ECO:0008006" key="4">
    <source>
        <dbReference type="Google" id="ProtNLM"/>
    </source>
</evidence>
<dbReference type="AlphaFoldDB" id="A0A1M5JRA3"/>
<dbReference type="GO" id="GO:0016020">
    <property type="term" value="C:membrane"/>
    <property type="evidence" value="ECO:0007669"/>
    <property type="project" value="UniProtKB-SubCell"/>
</dbReference>
<feature type="transmembrane region" description="Helical" evidence="1">
    <location>
        <begin position="203"/>
        <end position="224"/>
    </location>
</feature>
<evidence type="ECO:0000313" key="3">
    <source>
        <dbReference type="Proteomes" id="UP000184212"/>
    </source>
</evidence>
<protein>
    <recommendedName>
        <fullName evidence="4">DoxX protein</fullName>
    </recommendedName>
</protein>
<keyword evidence="1" id="KW-1133">Transmembrane helix</keyword>
<keyword evidence="1" id="KW-0812">Transmembrane</keyword>
<feature type="transmembrane region" description="Helical" evidence="1">
    <location>
        <begin position="71"/>
        <end position="88"/>
    </location>
</feature>
<name>A0A1M5JRA3_9BACT</name>
<feature type="transmembrane region" description="Helical" evidence="1">
    <location>
        <begin position="45"/>
        <end position="64"/>
    </location>
</feature>
<accession>A0A1M5JRA3</accession>
<dbReference type="RefSeq" id="WP_073130119.1">
    <property type="nucleotide sequence ID" value="NZ_FQWQ01000001.1"/>
</dbReference>
<keyword evidence="1" id="KW-0472">Membrane</keyword>
<reference evidence="2 3" key="1">
    <citation type="submission" date="2016-11" db="EMBL/GenBank/DDBJ databases">
        <authorList>
            <person name="Jaros S."/>
            <person name="Januszkiewicz K."/>
            <person name="Wedrychowicz H."/>
        </authorList>
    </citation>
    <scope>NUCLEOTIDE SEQUENCE [LARGE SCALE GENOMIC DNA]</scope>
    <source>
        <strain evidence="2 3">DSM 24574</strain>
    </source>
</reference>
<gene>
    <name evidence="2" type="ORF">SAMN04488109_0227</name>
</gene>
<feature type="transmembrane region" description="Helical" evidence="1">
    <location>
        <begin position="7"/>
        <end position="25"/>
    </location>
</feature>
<dbReference type="EMBL" id="FQWQ01000001">
    <property type="protein sequence ID" value="SHG42810.1"/>
    <property type="molecule type" value="Genomic_DNA"/>
</dbReference>